<dbReference type="EMBL" id="CAACVJ010000090">
    <property type="protein sequence ID" value="VEP13050.1"/>
    <property type="molecule type" value="Genomic_DNA"/>
</dbReference>
<feature type="transmembrane region" description="Helical" evidence="6">
    <location>
        <begin position="183"/>
        <end position="203"/>
    </location>
</feature>
<dbReference type="RefSeq" id="WP_144864363.1">
    <property type="nucleotide sequence ID" value="NZ_LR213779.1"/>
</dbReference>
<name>A0A563VNL1_9CYAN</name>
<dbReference type="OrthoDB" id="5638726at2"/>
<feature type="transmembrane region" description="Helical" evidence="6">
    <location>
        <begin position="40"/>
        <end position="61"/>
    </location>
</feature>
<dbReference type="Pfam" id="PF01810">
    <property type="entry name" value="LysE"/>
    <property type="match status" value="1"/>
</dbReference>
<evidence type="ECO:0000256" key="1">
    <source>
        <dbReference type="ARBA" id="ARBA00004651"/>
    </source>
</evidence>
<dbReference type="GO" id="GO:0015171">
    <property type="term" value="F:amino acid transmembrane transporter activity"/>
    <property type="evidence" value="ECO:0007669"/>
    <property type="project" value="TreeGrafter"/>
</dbReference>
<comment type="subcellular location">
    <subcellularLocation>
        <location evidence="1">Cell membrane</location>
        <topology evidence="1">Multi-pass membrane protein</topology>
    </subcellularLocation>
</comment>
<keyword evidence="2" id="KW-1003">Cell membrane</keyword>
<organism evidence="7 8">
    <name type="scientific">Hyella patelloides LEGE 07179</name>
    <dbReference type="NCBI Taxonomy" id="945734"/>
    <lineage>
        <taxon>Bacteria</taxon>
        <taxon>Bacillati</taxon>
        <taxon>Cyanobacteriota</taxon>
        <taxon>Cyanophyceae</taxon>
        <taxon>Pleurocapsales</taxon>
        <taxon>Hyellaceae</taxon>
        <taxon>Hyella</taxon>
    </lineage>
</organism>
<keyword evidence="8" id="KW-1185">Reference proteome</keyword>
<dbReference type="Proteomes" id="UP000320055">
    <property type="component" value="Unassembled WGS sequence"/>
</dbReference>
<dbReference type="AlphaFoldDB" id="A0A563VNL1"/>
<feature type="transmembrane region" description="Helical" evidence="6">
    <location>
        <begin position="73"/>
        <end position="92"/>
    </location>
</feature>
<dbReference type="InterPro" id="IPR001123">
    <property type="entry name" value="LeuE-type"/>
</dbReference>
<dbReference type="PANTHER" id="PTHR30086">
    <property type="entry name" value="ARGININE EXPORTER PROTEIN ARGO"/>
    <property type="match status" value="1"/>
</dbReference>
<keyword evidence="4 6" id="KW-1133">Transmembrane helix</keyword>
<sequence length="205" mass="22183">MEINLLLRGWIFGLAIAAPVGPIGVLCIRQTLAYGWFRGFICGLGAATADAIYGCIAGFGLTFITDFLLEQKIWLRLIGGIFLCYLGVKTFLTRIKTDDAQVKNANMVGLYTSTLLLTLTNPATILTFAAIFSGMGSIATQGNYVSSVILVTGIFFGSGFWWLLLSMSMILVKAKLALTNLKWINRISGVVIIVFGLIALVSIKI</sequence>
<evidence type="ECO:0000256" key="4">
    <source>
        <dbReference type="ARBA" id="ARBA00022989"/>
    </source>
</evidence>
<evidence type="ECO:0000256" key="3">
    <source>
        <dbReference type="ARBA" id="ARBA00022692"/>
    </source>
</evidence>
<feature type="transmembrane region" description="Helical" evidence="6">
    <location>
        <begin position="6"/>
        <end position="28"/>
    </location>
</feature>
<evidence type="ECO:0000313" key="8">
    <source>
        <dbReference type="Proteomes" id="UP000320055"/>
    </source>
</evidence>
<keyword evidence="3 6" id="KW-0812">Transmembrane</keyword>
<keyword evidence="5 6" id="KW-0472">Membrane</keyword>
<dbReference type="GO" id="GO:0005886">
    <property type="term" value="C:plasma membrane"/>
    <property type="evidence" value="ECO:0007669"/>
    <property type="project" value="UniProtKB-SubCell"/>
</dbReference>
<accession>A0A563VNL1</accession>
<gene>
    <name evidence="7" type="ORF">H1P_180032</name>
</gene>
<feature type="transmembrane region" description="Helical" evidence="6">
    <location>
        <begin position="144"/>
        <end position="171"/>
    </location>
</feature>
<evidence type="ECO:0000256" key="5">
    <source>
        <dbReference type="ARBA" id="ARBA00023136"/>
    </source>
</evidence>
<dbReference type="PANTHER" id="PTHR30086:SF20">
    <property type="entry name" value="ARGININE EXPORTER PROTEIN ARGO-RELATED"/>
    <property type="match status" value="1"/>
</dbReference>
<protein>
    <submittedName>
        <fullName evidence="7">Lysine exporter protein (LYSE/YGGA)</fullName>
    </submittedName>
</protein>
<evidence type="ECO:0000256" key="6">
    <source>
        <dbReference type="SAM" id="Phobius"/>
    </source>
</evidence>
<proteinExistence type="predicted"/>
<reference evidence="7 8" key="1">
    <citation type="submission" date="2019-01" db="EMBL/GenBank/DDBJ databases">
        <authorList>
            <person name="Brito A."/>
        </authorList>
    </citation>
    <scope>NUCLEOTIDE SEQUENCE [LARGE SCALE GENOMIC DNA]</scope>
    <source>
        <strain evidence="7">1</strain>
    </source>
</reference>
<evidence type="ECO:0000256" key="2">
    <source>
        <dbReference type="ARBA" id="ARBA00022475"/>
    </source>
</evidence>
<feature type="transmembrane region" description="Helical" evidence="6">
    <location>
        <begin position="113"/>
        <end position="132"/>
    </location>
</feature>
<evidence type="ECO:0000313" key="7">
    <source>
        <dbReference type="EMBL" id="VEP13050.1"/>
    </source>
</evidence>